<name>A0A448WNZ0_9PLAT</name>
<organism evidence="2 3">
    <name type="scientific">Protopolystoma xenopodis</name>
    <dbReference type="NCBI Taxonomy" id="117903"/>
    <lineage>
        <taxon>Eukaryota</taxon>
        <taxon>Metazoa</taxon>
        <taxon>Spiralia</taxon>
        <taxon>Lophotrochozoa</taxon>
        <taxon>Platyhelminthes</taxon>
        <taxon>Monogenea</taxon>
        <taxon>Polyopisthocotylea</taxon>
        <taxon>Polystomatidea</taxon>
        <taxon>Polystomatidae</taxon>
        <taxon>Protopolystoma</taxon>
    </lineage>
</organism>
<dbReference type="AlphaFoldDB" id="A0A448WNZ0"/>
<evidence type="ECO:0000313" key="2">
    <source>
        <dbReference type="EMBL" id="VEL16503.1"/>
    </source>
</evidence>
<dbReference type="Proteomes" id="UP000784294">
    <property type="component" value="Unassembled WGS sequence"/>
</dbReference>
<comment type="caution">
    <text evidence="2">The sequence shown here is derived from an EMBL/GenBank/DDBJ whole genome shotgun (WGS) entry which is preliminary data.</text>
</comment>
<keyword evidence="3" id="KW-1185">Reference proteome</keyword>
<feature type="compositionally biased region" description="Acidic residues" evidence="1">
    <location>
        <begin position="154"/>
        <end position="187"/>
    </location>
</feature>
<protein>
    <submittedName>
        <fullName evidence="2">Uncharacterized protein</fullName>
    </submittedName>
</protein>
<feature type="region of interest" description="Disordered" evidence="1">
    <location>
        <begin position="148"/>
        <end position="187"/>
    </location>
</feature>
<dbReference type="EMBL" id="CAAALY010028704">
    <property type="protein sequence ID" value="VEL16503.1"/>
    <property type="molecule type" value="Genomic_DNA"/>
</dbReference>
<accession>A0A448WNZ0</accession>
<sequence length="187" mass="21078">MTDRSHFELQRGKQKSASLLMMPAFALLLLILPLLLMKMGPSILCSSLSLCPFPTDTGKLTCAGKGHTKDGNSWMDGRNVGKVKRREGITRTAESWIAKGHRVTHMCKCVTMATGQSRHRNAVRLRIADENEADEDAGLRQKRQRLAGFGTFITDDDDDDDAEVEDEEEEVEEEEEEEEEEEAFRFS</sequence>
<proteinExistence type="predicted"/>
<evidence type="ECO:0000313" key="3">
    <source>
        <dbReference type="Proteomes" id="UP000784294"/>
    </source>
</evidence>
<gene>
    <name evidence="2" type="ORF">PXEA_LOCUS9943</name>
</gene>
<evidence type="ECO:0000256" key="1">
    <source>
        <dbReference type="SAM" id="MobiDB-lite"/>
    </source>
</evidence>
<reference evidence="2" key="1">
    <citation type="submission" date="2018-11" db="EMBL/GenBank/DDBJ databases">
        <authorList>
            <consortium name="Pathogen Informatics"/>
        </authorList>
    </citation>
    <scope>NUCLEOTIDE SEQUENCE</scope>
</reference>